<organism evidence="12 13">
    <name type="scientific">Lepisosteus oculatus</name>
    <name type="common">Spotted gar</name>
    <dbReference type="NCBI Taxonomy" id="7918"/>
    <lineage>
        <taxon>Eukaryota</taxon>
        <taxon>Metazoa</taxon>
        <taxon>Chordata</taxon>
        <taxon>Craniata</taxon>
        <taxon>Vertebrata</taxon>
        <taxon>Euteleostomi</taxon>
        <taxon>Actinopterygii</taxon>
        <taxon>Neopterygii</taxon>
        <taxon>Holostei</taxon>
        <taxon>Semionotiformes</taxon>
        <taxon>Lepisosteidae</taxon>
        <taxon>Lepisosteus</taxon>
    </lineage>
</organism>
<dbReference type="InterPro" id="IPR003599">
    <property type="entry name" value="Ig_sub"/>
</dbReference>
<dbReference type="Proteomes" id="UP000018468">
    <property type="component" value="Linkage group LG24"/>
</dbReference>
<evidence type="ECO:0000256" key="4">
    <source>
        <dbReference type="ARBA" id="ARBA00022737"/>
    </source>
</evidence>
<sequence length="350" mass="39561">MEKRGGRQSPTMHPGVLLTWVVASFAWTSAVHHYHRPAAPKKLRYLLEPPVYAEVSARRGANATLPCLLRARPAHYKVKWTKLQPHRPGVEDIILITNGHEQRGYGSLGPRAFLRRAHTLDASLRITRLGLEDDGRYRCELVNGLEDESVTLTLRIEGLVFPYQSQEGRYRFVLREAREACERQDARLATYPQLYRAWTEGLDWCNAGWLDDGTVHYPIIHSREPCGGRALLPGIRSYGPKEPTRDRFDAFCFTSPAPGRVFYIEGRLTYAEAAEACGARGAEIARVGHLYAAWRFAGLDRCDGGWLEDGSVRFPISAPRERCGGLPEPGVRSFGFPNKTLREYGVYCYR</sequence>
<dbReference type="Pfam" id="PF00193">
    <property type="entry name" value="Xlink"/>
    <property type="match status" value="2"/>
</dbReference>
<reference evidence="13" key="1">
    <citation type="submission" date="2011-12" db="EMBL/GenBank/DDBJ databases">
        <title>The Draft Genome of Lepisosteus oculatus.</title>
        <authorList>
            <consortium name="The Broad Institute Genome Assembly &amp; Analysis Group"/>
            <consortium name="Computational R&amp;D Group"/>
            <consortium name="and Sequencing Platform"/>
            <person name="Di Palma F."/>
            <person name="Alfoldi J."/>
            <person name="Johnson J."/>
            <person name="Berlin A."/>
            <person name="Gnerre S."/>
            <person name="Jaffe D."/>
            <person name="MacCallum I."/>
            <person name="Young S."/>
            <person name="Walker B.J."/>
            <person name="Lander E.S."/>
            <person name="Lindblad-Toh K."/>
        </authorList>
    </citation>
    <scope>NUCLEOTIDE SEQUENCE [LARGE SCALE GENOMIC DNA]</scope>
</reference>
<dbReference type="GO" id="GO:0005615">
    <property type="term" value="C:extracellular space"/>
    <property type="evidence" value="ECO:0000318"/>
    <property type="project" value="GO_Central"/>
</dbReference>
<evidence type="ECO:0000256" key="7">
    <source>
        <dbReference type="ARBA" id="ARBA00023319"/>
    </source>
</evidence>
<dbReference type="eggNOG" id="ENOG502QV1D">
    <property type="taxonomic scope" value="Eukaryota"/>
</dbReference>
<dbReference type="InterPro" id="IPR050691">
    <property type="entry name" value="Hyaluronan_bind_Proteoglycan"/>
</dbReference>
<dbReference type="STRING" id="7918.ENSLOCP00000009858"/>
<dbReference type="PANTHER" id="PTHR22804">
    <property type="entry name" value="AGGRECAN/VERSICAN PROTEOGLYCAN"/>
    <property type="match status" value="1"/>
</dbReference>
<dbReference type="Pfam" id="PF07686">
    <property type="entry name" value="V-set"/>
    <property type="match status" value="1"/>
</dbReference>
<dbReference type="InterPro" id="IPR016187">
    <property type="entry name" value="CTDL_fold"/>
</dbReference>
<dbReference type="FunFam" id="3.10.100.10:FF:000002">
    <property type="entry name" value="Hyaluronan proteoglycan link protein 1"/>
    <property type="match status" value="1"/>
</dbReference>
<dbReference type="GO" id="GO:0007417">
    <property type="term" value="P:central nervous system development"/>
    <property type="evidence" value="ECO:0000318"/>
    <property type="project" value="GO_Central"/>
</dbReference>
<dbReference type="GO" id="GO:0007155">
    <property type="term" value="P:cell adhesion"/>
    <property type="evidence" value="ECO:0007669"/>
    <property type="project" value="InterPro"/>
</dbReference>
<dbReference type="GeneTree" id="ENSGT00940000161384"/>
<dbReference type="SUPFAM" id="SSF48726">
    <property type="entry name" value="Immunoglobulin"/>
    <property type="match status" value="1"/>
</dbReference>
<dbReference type="SMART" id="SM00445">
    <property type="entry name" value="LINK"/>
    <property type="match status" value="2"/>
</dbReference>
<keyword evidence="13" id="KW-1185">Reference proteome</keyword>
<comment type="subcellular location">
    <subcellularLocation>
        <location evidence="1">Secreted</location>
        <location evidence="1">Extracellular space</location>
        <location evidence="1">Extracellular matrix</location>
    </subcellularLocation>
</comment>
<keyword evidence="3" id="KW-0272">Extracellular matrix</keyword>
<dbReference type="InterPro" id="IPR007110">
    <property type="entry name" value="Ig-like_dom"/>
</dbReference>
<protein>
    <submittedName>
        <fullName evidence="12">Hyaluronan and proteoglycan link protein 2</fullName>
    </submittedName>
</protein>
<dbReference type="SMART" id="SM00409">
    <property type="entry name" value="IG"/>
    <property type="match status" value="1"/>
</dbReference>
<evidence type="ECO:0000256" key="9">
    <source>
        <dbReference type="PROSITE-ProRule" id="PRU00323"/>
    </source>
</evidence>
<evidence type="ECO:0000259" key="11">
    <source>
        <dbReference type="PROSITE" id="PS50963"/>
    </source>
</evidence>
<dbReference type="PANTHER" id="PTHR22804:SF8">
    <property type="entry name" value="HYALURONAN AND PROTEOGLYCAN LINK PROTEIN 2"/>
    <property type="match status" value="1"/>
</dbReference>
<dbReference type="GO" id="GO:0072534">
    <property type="term" value="C:perineuronal net"/>
    <property type="evidence" value="ECO:0000318"/>
    <property type="project" value="GO_Central"/>
</dbReference>
<dbReference type="PRINTS" id="PR01265">
    <property type="entry name" value="LINKMODULE"/>
</dbReference>
<dbReference type="CDD" id="cd03519">
    <property type="entry name" value="Link_domain_HAPLN_module_2"/>
    <property type="match status" value="1"/>
</dbReference>
<dbReference type="KEGG" id="loc:102688337"/>
<dbReference type="PROSITE" id="PS50835">
    <property type="entry name" value="IG_LIKE"/>
    <property type="match status" value="1"/>
</dbReference>
<reference evidence="12" key="3">
    <citation type="submission" date="2025-09" db="UniProtKB">
        <authorList>
            <consortium name="Ensembl"/>
        </authorList>
    </citation>
    <scope>IDENTIFICATION</scope>
</reference>
<dbReference type="GO" id="GO:0045202">
    <property type="term" value="C:synapse"/>
    <property type="evidence" value="ECO:0000318"/>
    <property type="project" value="GO_Central"/>
</dbReference>
<dbReference type="HOGENOM" id="CLU_052285_1_0_1"/>
<evidence type="ECO:0000313" key="12">
    <source>
        <dbReference type="Ensembl" id="ENSLOCP00000009858.1"/>
    </source>
</evidence>
<dbReference type="GO" id="GO:0001501">
    <property type="term" value="P:skeletal system development"/>
    <property type="evidence" value="ECO:0000318"/>
    <property type="project" value="GO_Central"/>
</dbReference>
<keyword evidence="2" id="KW-0964">Secreted</keyword>
<feature type="domain" description="Ig-like" evidence="10">
    <location>
        <begin position="49"/>
        <end position="153"/>
    </location>
</feature>
<name>W5MN99_LEPOC</name>
<dbReference type="EMBL" id="AHAT01028249">
    <property type="status" value="NOT_ANNOTATED_CDS"/>
    <property type="molecule type" value="Genomic_DNA"/>
</dbReference>
<keyword evidence="6" id="KW-0373">Hyaluronic acid</keyword>
<dbReference type="OrthoDB" id="5359219at2759"/>
<comment type="similarity">
    <text evidence="8">Belongs to the HAPLN family.</text>
</comment>
<keyword evidence="5 9" id="KW-1015">Disulfide bond</keyword>
<dbReference type="InterPro" id="IPR016186">
    <property type="entry name" value="C-type_lectin-like/link_sf"/>
</dbReference>
<dbReference type="PROSITE" id="PS50963">
    <property type="entry name" value="LINK_2"/>
    <property type="match status" value="2"/>
</dbReference>
<dbReference type="Bgee" id="ENSLOCG00000008116">
    <property type="expression patterns" value="Expressed in bone element and 5 other cell types or tissues"/>
</dbReference>
<evidence type="ECO:0000256" key="8">
    <source>
        <dbReference type="ARBA" id="ARBA00038272"/>
    </source>
</evidence>
<feature type="domain" description="Link" evidence="11">
    <location>
        <begin position="159"/>
        <end position="254"/>
    </location>
</feature>
<dbReference type="AlphaFoldDB" id="W5MN99"/>
<evidence type="ECO:0000256" key="6">
    <source>
        <dbReference type="ARBA" id="ARBA00023290"/>
    </source>
</evidence>
<keyword evidence="4" id="KW-0677">Repeat</keyword>
<evidence type="ECO:0000313" key="13">
    <source>
        <dbReference type="Proteomes" id="UP000018468"/>
    </source>
</evidence>
<evidence type="ECO:0000256" key="2">
    <source>
        <dbReference type="ARBA" id="ARBA00022525"/>
    </source>
</evidence>
<proteinExistence type="inferred from homology"/>
<dbReference type="SUPFAM" id="SSF56436">
    <property type="entry name" value="C-type lectin-like"/>
    <property type="match status" value="2"/>
</dbReference>
<dbReference type="InterPro" id="IPR013783">
    <property type="entry name" value="Ig-like_fold"/>
</dbReference>
<evidence type="ECO:0000259" key="10">
    <source>
        <dbReference type="PROSITE" id="PS50835"/>
    </source>
</evidence>
<feature type="domain" description="Link" evidence="11">
    <location>
        <begin position="257"/>
        <end position="350"/>
    </location>
</feature>
<evidence type="ECO:0000256" key="3">
    <source>
        <dbReference type="ARBA" id="ARBA00022530"/>
    </source>
</evidence>
<keyword evidence="7" id="KW-0393">Immunoglobulin domain</keyword>
<dbReference type="OMA" id="CDGGWLE"/>
<dbReference type="InterPro" id="IPR036179">
    <property type="entry name" value="Ig-like_dom_sf"/>
</dbReference>
<dbReference type="Gene3D" id="2.60.40.10">
    <property type="entry name" value="Immunoglobulins"/>
    <property type="match status" value="1"/>
</dbReference>
<evidence type="ECO:0000256" key="5">
    <source>
        <dbReference type="ARBA" id="ARBA00023157"/>
    </source>
</evidence>
<dbReference type="InterPro" id="IPR013106">
    <property type="entry name" value="Ig_V-set"/>
</dbReference>
<dbReference type="InterPro" id="IPR000538">
    <property type="entry name" value="Link_dom"/>
</dbReference>
<dbReference type="PROSITE" id="PS01241">
    <property type="entry name" value="LINK_1"/>
    <property type="match status" value="2"/>
</dbReference>
<feature type="disulfide bond" evidence="9">
    <location>
        <begin position="302"/>
        <end position="323"/>
    </location>
</feature>
<dbReference type="InParanoid" id="W5MN99"/>
<dbReference type="FunFam" id="3.10.100.10:FF:000001">
    <property type="entry name" value="Hyaluronan proteoglycan link protein 1"/>
    <property type="match status" value="1"/>
</dbReference>
<comment type="caution">
    <text evidence="9">Lacks conserved residue(s) required for the propagation of feature annotation.</text>
</comment>
<evidence type="ECO:0000256" key="1">
    <source>
        <dbReference type="ARBA" id="ARBA00004498"/>
    </source>
</evidence>
<reference evidence="12" key="2">
    <citation type="submission" date="2025-08" db="UniProtKB">
        <authorList>
            <consortium name="Ensembl"/>
        </authorList>
    </citation>
    <scope>IDENTIFICATION</scope>
</reference>
<dbReference type="GO" id="GO:0005540">
    <property type="term" value="F:hyaluronic acid binding"/>
    <property type="evidence" value="ECO:0007669"/>
    <property type="project" value="UniProtKB-KW"/>
</dbReference>
<dbReference type="Gene3D" id="3.10.100.10">
    <property type="entry name" value="Mannose-Binding Protein A, subunit A"/>
    <property type="match status" value="2"/>
</dbReference>
<dbReference type="Ensembl" id="ENSLOCT00000009869.1">
    <property type="protein sequence ID" value="ENSLOCP00000009858.1"/>
    <property type="gene ID" value="ENSLOCG00000008116.1"/>
</dbReference>
<feature type="disulfide bond" evidence="9">
    <location>
        <begin position="205"/>
        <end position="226"/>
    </location>
</feature>
<accession>W5MN99</accession>